<dbReference type="GO" id="GO:0032259">
    <property type="term" value="P:methylation"/>
    <property type="evidence" value="ECO:0007669"/>
    <property type="project" value="UniProtKB-KW"/>
</dbReference>
<keyword evidence="6" id="KW-0808">Transferase</keyword>
<evidence type="ECO:0000256" key="2">
    <source>
        <dbReference type="ARBA" id="ARBA00022692"/>
    </source>
</evidence>
<feature type="non-terminal residue" evidence="6">
    <location>
        <position position="1"/>
    </location>
</feature>
<gene>
    <name evidence="6" type="ORF">RND15_52645</name>
</gene>
<evidence type="ECO:0000256" key="4">
    <source>
        <dbReference type="ARBA" id="ARBA00023136"/>
    </source>
</evidence>
<dbReference type="Pfam" id="PF04191">
    <property type="entry name" value="PEMT"/>
    <property type="match status" value="1"/>
</dbReference>
<dbReference type="EC" id="2.1.1.334" evidence="6"/>
<keyword evidence="4 5" id="KW-0472">Membrane</keyword>
<keyword evidence="6" id="KW-0489">Methyltransferase</keyword>
<evidence type="ECO:0000256" key="3">
    <source>
        <dbReference type="ARBA" id="ARBA00022989"/>
    </source>
</evidence>
<dbReference type="EC" id="2.1.1.100" evidence="6"/>
<dbReference type="GO" id="GO:0004671">
    <property type="term" value="F:protein C-terminal S-isoprenylcysteine carboxyl O-methyltransferase activity"/>
    <property type="evidence" value="ECO:0007669"/>
    <property type="project" value="UniProtKB-EC"/>
</dbReference>
<sequence length="81" mass="8879">FGTVRNPIFTAMLVFAAGITLMTPNPVALSAFVVLLAAIELQVRVVEEPYLLSAHGQAYRDYRSVVGRFLPGIGRDENSDR</sequence>
<evidence type="ECO:0000313" key="6">
    <source>
        <dbReference type="EMBL" id="MDT0551231.1"/>
    </source>
</evidence>
<dbReference type="InterPro" id="IPR007318">
    <property type="entry name" value="Phopholipid_MeTrfase"/>
</dbReference>
<dbReference type="RefSeq" id="WP_311731508.1">
    <property type="nucleotide sequence ID" value="NZ_JAVRFD010000882.1"/>
</dbReference>
<keyword evidence="2 5" id="KW-0812">Transmembrane</keyword>
<organism evidence="6 7">
    <name type="scientific">Streptomyces lonegramiae</name>
    <dbReference type="NCBI Taxonomy" id="3075524"/>
    <lineage>
        <taxon>Bacteria</taxon>
        <taxon>Bacillati</taxon>
        <taxon>Actinomycetota</taxon>
        <taxon>Actinomycetes</taxon>
        <taxon>Kitasatosporales</taxon>
        <taxon>Streptomycetaceae</taxon>
        <taxon>Streptomyces</taxon>
    </lineage>
</organism>
<dbReference type="Proteomes" id="UP001180754">
    <property type="component" value="Unassembled WGS sequence"/>
</dbReference>
<feature type="transmembrane region" description="Helical" evidence="5">
    <location>
        <begin position="12"/>
        <end position="39"/>
    </location>
</feature>
<evidence type="ECO:0000256" key="5">
    <source>
        <dbReference type="SAM" id="Phobius"/>
    </source>
</evidence>
<keyword evidence="3 5" id="KW-1133">Transmembrane helix</keyword>
<name>A0ABU2Y033_9ACTN</name>
<comment type="caution">
    <text evidence="6">The sequence shown here is derived from an EMBL/GenBank/DDBJ whole genome shotgun (WGS) entry which is preliminary data.</text>
</comment>
<evidence type="ECO:0000256" key="1">
    <source>
        <dbReference type="ARBA" id="ARBA00004127"/>
    </source>
</evidence>
<protein>
    <submittedName>
        <fullName evidence="6">Isoprenylcysteine carboxylmethyltransferase family protein</fullName>
        <ecNumber evidence="6">2.1.1.100</ecNumber>
        <ecNumber evidence="6">2.1.1.334</ecNumber>
    </submittedName>
</protein>
<reference evidence="6" key="1">
    <citation type="submission" date="2024-05" db="EMBL/GenBank/DDBJ databases">
        <title>30 novel species of actinomycetes from the DSMZ collection.</title>
        <authorList>
            <person name="Nouioui I."/>
        </authorList>
    </citation>
    <scope>NUCLEOTIDE SEQUENCE</scope>
    <source>
        <strain evidence="6">DSM 41529</strain>
    </source>
</reference>
<dbReference type="EMBL" id="JAVRFD010000882">
    <property type="protein sequence ID" value="MDT0551231.1"/>
    <property type="molecule type" value="Genomic_DNA"/>
</dbReference>
<dbReference type="Gene3D" id="1.20.120.1630">
    <property type="match status" value="1"/>
</dbReference>
<keyword evidence="7" id="KW-1185">Reference proteome</keyword>
<proteinExistence type="predicted"/>
<evidence type="ECO:0000313" key="7">
    <source>
        <dbReference type="Proteomes" id="UP001180754"/>
    </source>
</evidence>
<comment type="subcellular location">
    <subcellularLocation>
        <location evidence="1">Endomembrane system</location>
        <topology evidence="1">Multi-pass membrane protein</topology>
    </subcellularLocation>
</comment>
<accession>A0ABU2Y033</accession>